<keyword evidence="2" id="KW-1185">Reference proteome</keyword>
<gene>
    <name evidence="1" type="ORF">NA57DRAFT_52980</name>
</gene>
<accession>A0A9P4IP72</accession>
<dbReference type="AlphaFoldDB" id="A0A9P4IP72"/>
<evidence type="ECO:0000313" key="2">
    <source>
        <dbReference type="Proteomes" id="UP000799772"/>
    </source>
</evidence>
<protein>
    <submittedName>
        <fullName evidence="1">Uncharacterized protein</fullName>
    </submittedName>
</protein>
<organism evidence="1 2">
    <name type="scientific">Rhizodiscina lignyota</name>
    <dbReference type="NCBI Taxonomy" id="1504668"/>
    <lineage>
        <taxon>Eukaryota</taxon>
        <taxon>Fungi</taxon>
        <taxon>Dikarya</taxon>
        <taxon>Ascomycota</taxon>
        <taxon>Pezizomycotina</taxon>
        <taxon>Dothideomycetes</taxon>
        <taxon>Pleosporomycetidae</taxon>
        <taxon>Aulographales</taxon>
        <taxon>Rhizodiscinaceae</taxon>
        <taxon>Rhizodiscina</taxon>
    </lineage>
</organism>
<evidence type="ECO:0000313" key="1">
    <source>
        <dbReference type="EMBL" id="KAF2103462.1"/>
    </source>
</evidence>
<dbReference type="EMBL" id="ML978122">
    <property type="protein sequence ID" value="KAF2103462.1"/>
    <property type="molecule type" value="Genomic_DNA"/>
</dbReference>
<reference evidence="1" key="1">
    <citation type="journal article" date="2020" name="Stud. Mycol.">
        <title>101 Dothideomycetes genomes: a test case for predicting lifestyles and emergence of pathogens.</title>
        <authorList>
            <person name="Haridas S."/>
            <person name="Albert R."/>
            <person name="Binder M."/>
            <person name="Bloem J."/>
            <person name="Labutti K."/>
            <person name="Salamov A."/>
            <person name="Andreopoulos B."/>
            <person name="Baker S."/>
            <person name="Barry K."/>
            <person name="Bills G."/>
            <person name="Bluhm B."/>
            <person name="Cannon C."/>
            <person name="Castanera R."/>
            <person name="Culley D."/>
            <person name="Daum C."/>
            <person name="Ezra D."/>
            <person name="Gonzalez J."/>
            <person name="Henrissat B."/>
            <person name="Kuo A."/>
            <person name="Liang C."/>
            <person name="Lipzen A."/>
            <person name="Lutzoni F."/>
            <person name="Magnuson J."/>
            <person name="Mondo S."/>
            <person name="Nolan M."/>
            <person name="Ohm R."/>
            <person name="Pangilinan J."/>
            <person name="Park H.-J."/>
            <person name="Ramirez L."/>
            <person name="Alfaro M."/>
            <person name="Sun H."/>
            <person name="Tritt A."/>
            <person name="Yoshinaga Y."/>
            <person name="Zwiers L.-H."/>
            <person name="Turgeon B."/>
            <person name="Goodwin S."/>
            <person name="Spatafora J."/>
            <person name="Crous P."/>
            <person name="Grigoriev I."/>
        </authorList>
    </citation>
    <scope>NUCLEOTIDE SEQUENCE</scope>
    <source>
        <strain evidence="1">CBS 133067</strain>
    </source>
</reference>
<comment type="caution">
    <text evidence="1">The sequence shown here is derived from an EMBL/GenBank/DDBJ whole genome shotgun (WGS) entry which is preliminary data.</text>
</comment>
<sequence>MDTLDDITFASAEHKAHFVKKMDEFAMRGKGILFALPPGNEYGDYALYPGYTWSSAQAMSWHARRTIPAQLRDLNPSMKLPTIFKFVHALLPAGGLDYRITTARFEQFDAAPRASLALLPAANHDALVLRSDITIGEAQKRAYRNGLIPDEDAPTFDECLKPHAYQDHYVEMRFRRGTPMPRVDELLWSAGGFY</sequence>
<proteinExistence type="predicted"/>
<name>A0A9P4IP72_9PEZI</name>
<dbReference type="Proteomes" id="UP000799772">
    <property type="component" value="Unassembled WGS sequence"/>
</dbReference>